<evidence type="ECO:0008006" key="2">
    <source>
        <dbReference type="Google" id="ProtNLM"/>
    </source>
</evidence>
<reference evidence="1" key="1">
    <citation type="journal article" date="2015" name="Nature">
        <title>Complex archaea that bridge the gap between prokaryotes and eukaryotes.</title>
        <authorList>
            <person name="Spang A."/>
            <person name="Saw J.H."/>
            <person name="Jorgensen S.L."/>
            <person name="Zaremba-Niedzwiedzka K."/>
            <person name="Martijn J."/>
            <person name="Lind A.E."/>
            <person name="van Eijk R."/>
            <person name="Schleper C."/>
            <person name="Guy L."/>
            <person name="Ettema T.J."/>
        </authorList>
    </citation>
    <scope>NUCLEOTIDE SEQUENCE</scope>
</reference>
<dbReference type="AlphaFoldDB" id="A0A0F9K3H7"/>
<sequence>MKEIVYAKIQQVQEGNPEPVWISGIQLTQLLKAHNPSSIRMALLLLVDDEVLVRERRKGRGSTGKTGQSSWYAIPQAVLVE</sequence>
<evidence type="ECO:0000313" key="1">
    <source>
        <dbReference type="EMBL" id="KKM76513.1"/>
    </source>
</evidence>
<gene>
    <name evidence="1" type="ORF">LCGC14_1379290</name>
</gene>
<organism evidence="1">
    <name type="scientific">marine sediment metagenome</name>
    <dbReference type="NCBI Taxonomy" id="412755"/>
    <lineage>
        <taxon>unclassified sequences</taxon>
        <taxon>metagenomes</taxon>
        <taxon>ecological metagenomes</taxon>
    </lineage>
</organism>
<comment type="caution">
    <text evidence="1">The sequence shown here is derived from an EMBL/GenBank/DDBJ whole genome shotgun (WGS) entry which is preliminary data.</text>
</comment>
<dbReference type="EMBL" id="LAZR01008797">
    <property type="protein sequence ID" value="KKM76513.1"/>
    <property type="molecule type" value="Genomic_DNA"/>
</dbReference>
<name>A0A0F9K3H7_9ZZZZ</name>
<accession>A0A0F9K3H7</accession>
<protein>
    <recommendedName>
        <fullName evidence="2">HTH gntR-type domain-containing protein</fullName>
    </recommendedName>
</protein>
<proteinExistence type="predicted"/>